<gene>
    <name evidence="1" type="ORF">K8N75_13430</name>
</gene>
<sequence>MGILDVYQCPNTDCWWSKNTGKKGEHCPECGTELKKVGFREGAKITAEKDKLKNDPETYNRKQAYKEEQKALKVQEKEEKRLAQLLFSTRVTDDDLKRSIESDMSNLASHEAGTKWMRVGTLLSFNSTEQMIGAGFKAIIDQNKIKIKQNELILRELKKLNSK</sequence>
<organism evidence="1 2">
    <name type="scientific">Methanobacterium spitsbergense</name>
    <dbReference type="NCBI Taxonomy" id="2874285"/>
    <lineage>
        <taxon>Archaea</taxon>
        <taxon>Methanobacteriati</taxon>
        <taxon>Methanobacteriota</taxon>
        <taxon>Methanomada group</taxon>
        <taxon>Methanobacteria</taxon>
        <taxon>Methanobacteriales</taxon>
        <taxon>Methanobacteriaceae</taxon>
        <taxon>Methanobacterium</taxon>
    </lineage>
</organism>
<protein>
    <submittedName>
        <fullName evidence="1">Uncharacterized protein</fullName>
    </submittedName>
</protein>
<comment type="caution">
    <text evidence="1">The sequence shown here is derived from an EMBL/GenBank/DDBJ whole genome shotgun (WGS) entry which is preliminary data.</text>
</comment>
<accession>A0A8T5V572</accession>
<proteinExistence type="predicted"/>
<evidence type="ECO:0000313" key="1">
    <source>
        <dbReference type="EMBL" id="MBZ2167041.1"/>
    </source>
</evidence>
<dbReference type="EMBL" id="JAIOUQ010000017">
    <property type="protein sequence ID" value="MBZ2167041.1"/>
    <property type="molecule type" value="Genomic_DNA"/>
</dbReference>
<name>A0A8T5V572_9EURY</name>
<reference evidence="2" key="1">
    <citation type="journal article" date="2022" name="Microbiol. Resour. Announc.">
        <title>Draft Genome Sequence of a Methanogenic Archaeon from West Spitsbergen Permafrost.</title>
        <authorList>
            <person name="Trubitsyn V."/>
            <person name="Rivkina E."/>
            <person name="Shcherbakova V."/>
        </authorList>
    </citation>
    <scope>NUCLEOTIDE SEQUENCE [LARGE SCALE GENOMIC DNA]</scope>
    <source>
        <strain evidence="2">VT</strain>
    </source>
</reference>
<dbReference type="AlphaFoldDB" id="A0A8T5V572"/>
<dbReference type="RefSeq" id="WP_223792579.1">
    <property type="nucleotide sequence ID" value="NZ_JAIOUQ010000017.1"/>
</dbReference>
<dbReference type="Proteomes" id="UP000825933">
    <property type="component" value="Unassembled WGS sequence"/>
</dbReference>
<evidence type="ECO:0000313" key="2">
    <source>
        <dbReference type="Proteomes" id="UP000825933"/>
    </source>
</evidence>
<keyword evidence="2" id="KW-1185">Reference proteome</keyword>